<dbReference type="Proteomes" id="UP000539265">
    <property type="component" value="Unassembled WGS sequence"/>
</dbReference>
<dbReference type="SMART" id="SM00861">
    <property type="entry name" value="Transket_pyr"/>
    <property type="match status" value="1"/>
</dbReference>
<dbReference type="GO" id="GO:0030976">
    <property type="term" value="F:thiamine pyrophosphate binding"/>
    <property type="evidence" value="ECO:0007669"/>
    <property type="project" value="InterPro"/>
</dbReference>
<evidence type="ECO:0000256" key="4">
    <source>
        <dbReference type="ARBA" id="ARBA00012280"/>
    </source>
</evidence>
<feature type="domain" description="Transketolase-like pyrimidine-binding" evidence="7">
    <location>
        <begin position="576"/>
        <end position="768"/>
    </location>
</feature>
<dbReference type="InterPro" id="IPR042179">
    <property type="entry name" value="KGD_C_sf"/>
</dbReference>
<dbReference type="GO" id="GO:0005829">
    <property type="term" value="C:cytosol"/>
    <property type="evidence" value="ECO:0007669"/>
    <property type="project" value="TreeGrafter"/>
</dbReference>
<comment type="function">
    <text evidence="2">E1 component of the 2-oxoglutarate dehydrogenase (OGDH) complex which catalyzes the decarboxylation of 2-oxoglutarate, the first step in the conversion of 2-oxoglutarate to succinyl-CoA and CO(2).</text>
</comment>
<dbReference type="Pfam" id="PF16870">
    <property type="entry name" value="OxoGdeHyase_C"/>
    <property type="match status" value="1"/>
</dbReference>
<organism evidence="8 9">
    <name type="scientific">Mucilaginibacter gotjawali</name>
    <dbReference type="NCBI Taxonomy" id="1550579"/>
    <lineage>
        <taxon>Bacteria</taxon>
        <taxon>Pseudomonadati</taxon>
        <taxon>Bacteroidota</taxon>
        <taxon>Sphingobacteriia</taxon>
        <taxon>Sphingobacteriales</taxon>
        <taxon>Sphingobacteriaceae</taxon>
        <taxon>Mucilaginibacter</taxon>
    </lineage>
</organism>
<dbReference type="Gene3D" id="1.10.287.1150">
    <property type="entry name" value="TPP helical domain"/>
    <property type="match status" value="1"/>
</dbReference>
<evidence type="ECO:0000256" key="3">
    <source>
        <dbReference type="ARBA" id="ARBA00006936"/>
    </source>
</evidence>
<dbReference type="NCBIfam" id="NF008907">
    <property type="entry name" value="PRK12270.1"/>
    <property type="match status" value="1"/>
</dbReference>
<name>A0A839SBP2_9SPHI</name>
<accession>A0A839SBP2</accession>
<protein>
    <recommendedName>
        <fullName evidence="4">oxoglutarate dehydrogenase (succinyl-transferring)</fullName>
        <ecNumber evidence="4">1.2.4.2</ecNumber>
    </recommendedName>
</protein>
<dbReference type="Pfam" id="PF16078">
    <property type="entry name" value="2-oxogl_dehyd_N"/>
    <property type="match status" value="1"/>
</dbReference>
<dbReference type="InterPro" id="IPR001017">
    <property type="entry name" value="DH_E1"/>
</dbReference>
<dbReference type="EMBL" id="JACHWX010000003">
    <property type="protein sequence ID" value="MBB3055018.1"/>
    <property type="molecule type" value="Genomic_DNA"/>
</dbReference>
<dbReference type="PANTHER" id="PTHR23152">
    <property type="entry name" value="2-OXOGLUTARATE DEHYDROGENASE"/>
    <property type="match status" value="1"/>
</dbReference>
<keyword evidence="6" id="KW-0786">Thiamine pyrophosphate</keyword>
<gene>
    <name evidence="8" type="ORF">FHS11_001435</name>
</gene>
<dbReference type="NCBIfam" id="NF006914">
    <property type="entry name" value="PRK09404.1"/>
    <property type="match status" value="1"/>
</dbReference>
<dbReference type="Gene3D" id="3.40.50.970">
    <property type="match status" value="1"/>
</dbReference>
<dbReference type="InterPro" id="IPR029061">
    <property type="entry name" value="THDP-binding"/>
</dbReference>
<proteinExistence type="inferred from homology"/>
<dbReference type="PANTHER" id="PTHR23152:SF4">
    <property type="entry name" value="2-OXOADIPATE DEHYDROGENASE COMPLEX COMPONENT E1"/>
    <property type="match status" value="1"/>
</dbReference>
<comment type="caution">
    <text evidence="8">The sequence shown here is derived from an EMBL/GenBank/DDBJ whole genome shotgun (WGS) entry which is preliminary data.</text>
</comment>
<dbReference type="RefSeq" id="WP_096355123.1">
    <property type="nucleotide sequence ID" value="NZ_AP017313.1"/>
</dbReference>
<comment type="similarity">
    <text evidence="3">Belongs to the alpha-ketoglutarate dehydrogenase family.</text>
</comment>
<dbReference type="EC" id="1.2.4.2" evidence="4"/>
<dbReference type="NCBIfam" id="TIGR00239">
    <property type="entry name" value="2oxo_dh_E1"/>
    <property type="match status" value="1"/>
</dbReference>
<dbReference type="InterPro" id="IPR011603">
    <property type="entry name" value="2oxoglutarate_DH_E1"/>
</dbReference>
<dbReference type="OrthoDB" id="9759785at2"/>
<comment type="cofactor">
    <cofactor evidence="1">
        <name>thiamine diphosphate</name>
        <dbReference type="ChEBI" id="CHEBI:58937"/>
    </cofactor>
</comment>
<dbReference type="Gene3D" id="3.40.50.12470">
    <property type="match status" value="1"/>
</dbReference>
<dbReference type="InterPro" id="IPR005475">
    <property type="entry name" value="Transketolase-like_Pyr-bd"/>
</dbReference>
<sequence length="936" mass="105977">MDRLNYINSGNAAYINSLYEAYKQEPESVDFGWQKFFEGFDFGKDTPAAPVATIPAEASDHFFKEINVLNMIDGYRSRGHLFTKTNPVRERRKYFPGKELETFGLSDADLDTVFNAGVQVGLGPATLRDIRQLLEETYCESIGAEYRYIRNPIKIKWFEDRMESKRNTPSYTVEEKKLILNKLNEAVVFENFLGTKFLGQKRFSLEGAEAVIPALDSVIQNGSELGIEEFIIGMAHRGRLNVLTNIMEKPYKEVFSEFEGKNFDEETPFGGDVKYHLGYSTDVVTQGGKKVHLSLCPNPSHLEAVDPVVEGLTRSKIDFKYKGDHSKIAPILIHGDASVAGQGIVYEVLQMEKLDGYRTGGTIHIVINNQIGFTTNYKDARSSTYCTDVAKTVLSPVFHVNGDDVEAMAYVVNLAMEYRQVFHEDVFIDLLCYRRYGHNEADEPKFTQPVLYKAIEAHPNPLEIYKKQLQDEGSIDANYAPELEKNFRALLQKNLDESKSEDRITETVQMFEGVWQGMHIASTREFFAPVETAVPEEELLEIGKKITTLPEGKEFFKKIEKLFDERNKMVTKTHVFDWAMGELLAYGSLLKDGHPVRISGEDVKRGTFSHRHAVLTLVDSEDEYTPLDTIGAEGKFSIFNSLLSEYGVLGFEYGYAMANPNALTIWEAQFGDFFNGAQIIVDQYIASAETKWQRGNGLVMLLPHGYEGQGPEHSSARVERFLELCADSNIQVANCTTPANLFHILRRQMLRDFRKPLIIFTPKSLLRSPKCVSKLEEFTHGKFHELIDDEYADAKKVKRVLLCTGKIYYDLLEKQQADKRKDVAIVRIEQLYPTPLVQILKVKAKYNKANEFIWVQEEPENMGAWPYICRKFHNDKLINLNVISRNEGSSTATGFAKQHAAQQLLIVSKAFEAPPGKQVKAAVKETAAKMATAGAD</sequence>
<dbReference type="AlphaFoldDB" id="A0A839SBP2"/>
<dbReference type="SUPFAM" id="SSF52518">
    <property type="entry name" value="Thiamin diphosphate-binding fold (THDP-binding)"/>
    <property type="match status" value="2"/>
</dbReference>
<dbReference type="PIRSF" id="PIRSF000157">
    <property type="entry name" value="Oxoglu_dh_E1"/>
    <property type="match status" value="1"/>
</dbReference>
<dbReference type="Pfam" id="PF00676">
    <property type="entry name" value="E1_dh"/>
    <property type="match status" value="1"/>
</dbReference>
<dbReference type="CDD" id="cd02016">
    <property type="entry name" value="TPP_E1_OGDC_like"/>
    <property type="match status" value="1"/>
</dbReference>
<evidence type="ECO:0000256" key="2">
    <source>
        <dbReference type="ARBA" id="ARBA00003906"/>
    </source>
</evidence>
<dbReference type="InterPro" id="IPR031717">
    <property type="entry name" value="ODO-1/KGD_C"/>
</dbReference>
<evidence type="ECO:0000256" key="5">
    <source>
        <dbReference type="ARBA" id="ARBA00023002"/>
    </source>
</evidence>
<dbReference type="GO" id="GO:0045252">
    <property type="term" value="C:oxoglutarate dehydrogenase complex"/>
    <property type="evidence" value="ECO:0007669"/>
    <property type="project" value="TreeGrafter"/>
</dbReference>
<dbReference type="Gene3D" id="3.40.50.11610">
    <property type="entry name" value="Multifunctional 2-oxoglutarate metabolism enzyme, C-terminal domain"/>
    <property type="match status" value="1"/>
</dbReference>
<evidence type="ECO:0000256" key="6">
    <source>
        <dbReference type="ARBA" id="ARBA00023052"/>
    </source>
</evidence>
<dbReference type="GO" id="GO:0006099">
    <property type="term" value="P:tricarboxylic acid cycle"/>
    <property type="evidence" value="ECO:0007669"/>
    <property type="project" value="TreeGrafter"/>
</dbReference>
<evidence type="ECO:0000313" key="8">
    <source>
        <dbReference type="EMBL" id="MBB3055018.1"/>
    </source>
</evidence>
<keyword evidence="5 8" id="KW-0560">Oxidoreductase</keyword>
<reference evidence="8" key="1">
    <citation type="submission" date="2020-08" db="EMBL/GenBank/DDBJ databases">
        <title>Genomic Encyclopedia of Type Strains, Phase III (KMG-III): the genomes of soil and plant-associated and newly described type strains.</title>
        <authorList>
            <person name="Whitman W."/>
        </authorList>
    </citation>
    <scope>NUCLEOTIDE SEQUENCE [LARGE SCALE GENOMIC DNA]</scope>
    <source>
        <strain evidence="8">CECT 8628</strain>
    </source>
</reference>
<dbReference type="InterPro" id="IPR032106">
    <property type="entry name" value="2-oxogl_dehyd_N"/>
</dbReference>
<dbReference type="Pfam" id="PF02779">
    <property type="entry name" value="Transket_pyr"/>
    <property type="match status" value="1"/>
</dbReference>
<evidence type="ECO:0000259" key="7">
    <source>
        <dbReference type="SMART" id="SM00861"/>
    </source>
</evidence>
<keyword evidence="9" id="KW-1185">Reference proteome</keyword>
<evidence type="ECO:0000256" key="1">
    <source>
        <dbReference type="ARBA" id="ARBA00001964"/>
    </source>
</evidence>
<dbReference type="GO" id="GO:0004591">
    <property type="term" value="F:oxoglutarate dehydrogenase (succinyl-transferring) activity"/>
    <property type="evidence" value="ECO:0007669"/>
    <property type="project" value="UniProtKB-EC"/>
</dbReference>
<evidence type="ECO:0000313" key="9">
    <source>
        <dbReference type="Proteomes" id="UP000539265"/>
    </source>
</evidence>